<comment type="similarity">
    <text evidence="1 2">Belongs to the anti-sigma-factor antagonist family.</text>
</comment>
<comment type="caution">
    <text evidence="4">The sequence shown here is derived from an EMBL/GenBank/DDBJ whole genome shotgun (WGS) entry which is preliminary data.</text>
</comment>
<proteinExistence type="inferred from homology"/>
<accession>A0A5D3F6Q0</accession>
<dbReference type="EMBL" id="VSRQ01000010">
    <property type="protein sequence ID" value="TYK43608.1"/>
    <property type="molecule type" value="Genomic_DNA"/>
</dbReference>
<sequence>MGAIRQRQCEQFATLVKNNGGPPRLIASGELDIASAAAFGLELADLIDERGPDVVVDVSFLTFCDARGLAAFVEADQAARRRGGRITLTGVRPQMAKILRITGLDRTFARSAP</sequence>
<reference evidence="4 5" key="1">
    <citation type="submission" date="2019-08" db="EMBL/GenBank/DDBJ databases">
        <title>Actinomadura sp. nov. CYP1-5 isolated from mountain soil.</title>
        <authorList>
            <person name="Songsumanus A."/>
            <person name="Kuncharoen N."/>
            <person name="Kudo T."/>
            <person name="Yuki M."/>
            <person name="Igarashi Y."/>
            <person name="Tanasupawat S."/>
        </authorList>
    </citation>
    <scope>NUCLEOTIDE SEQUENCE [LARGE SCALE GENOMIC DNA]</scope>
    <source>
        <strain evidence="4 5">CYP1-5</strain>
    </source>
</reference>
<dbReference type="InterPro" id="IPR058548">
    <property type="entry name" value="MlaB-like_STAS"/>
</dbReference>
<organism evidence="4 5">
    <name type="scientific">Actinomadura decatromicini</name>
    <dbReference type="NCBI Taxonomy" id="2604572"/>
    <lineage>
        <taxon>Bacteria</taxon>
        <taxon>Bacillati</taxon>
        <taxon>Actinomycetota</taxon>
        <taxon>Actinomycetes</taxon>
        <taxon>Streptosporangiales</taxon>
        <taxon>Thermomonosporaceae</taxon>
        <taxon>Actinomadura</taxon>
    </lineage>
</organism>
<dbReference type="AlphaFoldDB" id="A0A5D3F6Q0"/>
<dbReference type="InterPro" id="IPR036513">
    <property type="entry name" value="STAS_dom_sf"/>
</dbReference>
<keyword evidence="5" id="KW-1185">Reference proteome</keyword>
<dbReference type="RefSeq" id="WP_148767355.1">
    <property type="nucleotide sequence ID" value="NZ_VSRQ01000010.1"/>
</dbReference>
<protein>
    <recommendedName>
        <fullName evidence="2">Anti-sigma factor antagonist</fullName>
    </recommendedName>
</protein>
<name>A0A5D3F6Q0_9ACTN</name>
<evidence type="ECO:0000313" key="4">
    <source>
        <dbReference type="EMBL" id="TYK43608.1"/>
    </source>
</evidence>
<dbReference type="PANTHER" id="PTHR33495">
    <property type="entry name" value="ANTI-SIGMA FACTOR ANTAGONIST TM_1081-RELATED-RELATED"/>
    <property type="match status" value="1"/>
</dbReference>
<dbReference type="InterPro" id="IPR002645">
    <property type="entry name" value="STAS_dom"/>
</dbReference>
<dbReference type="GO" id="GO:0043856">
    <property type="term" value="F:anti-sigma factor antagonist activity"/>
    <property type="evidence" value="ECO:0007669"/>
    <property type="project" value="InterPro"/>
</dbReference>
<evidence type="ECO:0000256" key="1">
    <source>
        <dbReference type="ARBA" id="ARBA00009013"/>
    </source>
</evidence>
<dbReference type="PANTHER" id="PTHR33495:SF2">
    <property type="entry name" value="ANTI-SIGMA FACTOR ANTAGONIST TM_1081-RELATED"/>
    <property type="match status" value="1"/>
</dbReference>
<dbReference type="NCBIfam" id="TIGR00377">
    <property type="entry name" value="ant_ant_sig"/>
    <property type="match status" value="1"/>
</dbReference>
<dbReference type="Proteomes" id="UP000323505">
    <property type="component" value="Unassembled WGS sequence"/>
</dbReference>
<feature type="domain" description="STAS" evidence="3">
    <location>
        <begin position="28"/>
        <end position="113"/>
    </location>
</feature>
<evidence type="ECO:0000259" key="3">
    <source>
        <dbReference type="PROSITE" id="PS50801"/>
    </source>
</evidence>
<dbReference type="CDD" id="cd07043">
    <property type="entry name" value="STAS_anti-anti-sigma_factors"/>
    <property type="match status" value="1"/>
</dbReference>
<dbReference type="PROSITE" id="PS50801">
    <property type="entry name" value="STAS"/>
    <property type="match status" value="1"/>
</dbReference>
<dbReference type="InterPro" id="IPR003658">
    <property type="entry name" value="Anti-sigma_ant"/>
</dbReference>
<evidence type="ECO:0000313" key="5">
    <source>
        <dbReference type="Proteomes" id="UP000323505"/>
    </source>
</evidence>
<dbReference type="SUPFAM" id="SSF52091">
    <property type="entry name" value="SpoIIaa-like"/>
    <property type="match status" value="1"/>
</dbReference>
<dbReference type="Pfam" id="PF13466">
    <property type="entry name" value="STAS_2"/>
    <property type="match status" value="1"/>
</dbReference>
<evidence type="ECO:0000256" key="2">
    <source>
        <dbReference type="RuleBase" id="RU003749"/>
    </source>
</evidence>
<dbReference type="Gene3D" id="3.30.750.24">
    <property type="entry name" value="STAS domain"/>
    <property type="match status" value="1"/>
</dbReference>
<gene>
    <name evidence="4" type="ORF">FXF68_36225</name>
</gene>